<accession>A0A2U3NTH3</accession>
<dbReference type="Proteomes" id="UP000240988">
    <property type="component" value="Unassembled WGS sequence"/>
</dbReference>
<evidence type="ECO:0000313" key="2">
    <source>
        <dbReference type="Proteomes" id="UP000240988"/>
    </source>
</evidence>
<protein>
    <submittedName>
        <fullName evidence="1">Uncharacterized protein</fullName>
    </submittedName>
</protein>
<organism evidence="1 2">
    <name type="scientific">Mycobacterium rhizamassiliense</name>
    <dbReference type="NCBI Taxonomy" id="1841860"/>
    <lineage>
        <taxon>Bacteria</taxon>
        <taxon>Bacillati</taxon>
        <taxon>Actinomycetota</taxon>
        <taxon>Actinomycetes</taxon>
        <taxon>Mycobacteriales</taxon>
        <taxon>Mycobacteriaceae</taxon>
        <taxon>Mycobacterium</taxon>
    </lineage>
</organism>
<sequence>MILRYDLQLQTMIKAMIDSVAPAVDPGNALAREQAQLVIGTLTLMAEQLPLQYRFDRDELTRAVAFADQLGAVLGDYPERVAGPVSALSGSAASGRALLSRSAADPTEIVTTARAIRTALDHLVDVVFTDDSARTYRDDVRRIVLDQSRGEILRDRVWSRAQGFDANAYHLPTIESLLAPTA</sequence>
<dbReference type="OrthoDB" id="4761345at2"/>
<name>A0A2U3NTH3_9MYCO</name>
<gene>
    <name evidence="1" type="ORF">MRAB57_2623</name>
</gene>
<dbReference type="RefSeq" id="WP_077079397.1">
    <property type="nucleotide sequence ID" value="NZ_LT721901.1"/>
</dbReference>
<dbReference type="STRING" id="1841860.GCA_900157375_02626"/>
<evidence type="ECO:0000313" key="1">
    <source>
        <dbReference type="EMBL" id="SPM34802.1"/>
    </source>
</evidence>
<keyword evidence="2" id="KW-1185">Reference proteome</keyword>
<reference evidence="1 2" key="1">
    <citation type="submission" date="2017-01" db="EMBL/GenBank/DDBJ databases">
        <authorList>
            <consortium name="Urmite Genomes"/>
        </authorList>
    </citation>
    <scope>NUCLEOTIDE SEQUENCE [LARGE SCALE GENOMIC DNA]</scope>
    <source>
        <strain evidence="1 2">AB57</strain>
    </source>
</reference>
<dbReference type="EMBL" id="FUFA01000004">
    <property type="protein sequence ID" value="SPM34802.1"/>
    <property type="molecule type" value="Genomic_DNA"/>
</dbReference>
<proteinExistence type="predicted"/>
<dbReference type="AlphaFoldDB" id="A0A2U3NTH3"/>